<evidence type="ECO:0008006" key="5">
    <source>
        <dbReference type="Google" id="ProtNLM"/>
    </source>
</evidence>
<gene>
    <name evidence="3" type="ORF">CDV28_12031</name>
</gene>
<proteinExistence type="predicted"/>
<keyword evidence="1 2" id="KW-0175">Coiled coil</keyword>
<evidence type="ECO:0000256" key="2">
    <source>
        <dbReference type="SAM" id="Coils"/>
    </source>
</evidence>
<dbReference type="InterPro" id="IPR009252">
    <property type="entry name" value="Cell_div_ZapB"/>
</dbReference>
<comment type="caution">
    <text evidence="3">The sequence shown here is derived from an EMBL/GenBank/DDBJ whole genome shotgun (WGS) entry which is preliminary data.</text>
</comment>
<dbReference type="Proteomes" id="UP000316238">
    <property type="component" value="Unassembled WGS sequence"/>
</dbReference>
<feature type="coiled-coil region" evidence="2">
    <location>
        <begin position="7"/>
        <end position="55"/>
    </location>
</feature>
<evidence type="ECO:0000313" key="3">
    <source>
        <dbReference type="EMBL" id="TAA74675.1"/>
    </source>
</evidence>
<protein>
    <recommendedName>
        <fullName evidence="5">Cell division protein ZapB</fullName>
    </recommendedName>
</protein>
<evidence type="ECO:0000256" key="1">
    <source>
        <dbReference type="ARBA" id="ARBA00023054"/>
    </source>
</evidence>
<dbReference type="Pfam" id="PF06005">
    <property type="entry name" value="ZapB"/>
    <property type="match status" value="1"/>
</dbReference>
<evidence type="ECO:0000313" key="4">
    <source>
        <dbReference type="Proteomes" id="UP000316238"/>
    </source>
</evidence>
<name>A0A521G0Z4_9BACT</name>
<accession>A0A521G0Z4</accession>
<sequence length="85" mass="9974">MKNNDEIVRLEQLVESLISRYKEQKEKIQTLEKKLRDREEECELLKLENADMQKQRTEISARLSGLLGRIEGWESELGKKGDKGN</sequence>
<keyword evidence="4" id="KW-1185">Reference proteome</keyword>
<dbReference type="EMBL" id="NQJD01000020">
    <property type="protein sequence ID" value="TAA74675.1"/>
    <property type="molecule type" value="Genomic_DNA"/>
</dbReference>
<reference evidence="3" key="1">
    <citation type="submission" date="2017-07" db="EMBL/GenBank/DDBJ databases">
        <title>The cable genome - Insights into the physiology and evolution of filamentous bacteria capable of sulfide oxidation via long distance electron transfer.</title>
        <authorList>
            <person name="Thorup C."/>
            <person name="Bjerg J.T."/>
            <person name="Schreiber L."/>
            <person name="Nielsen L.P."/>
            <person name="Kjeldsen K.U."/>
            <person name="Boesen T."/>
            <person name="Boggild A."/>
            <person name="Meysman F."/>
            <person name="Geelhoed J."/>
            <person name="Schramm A."/>
        </authorList>
    </citation>
    <scope>NUCLEOTIDE SEQUENCE [LARGE SCALE GENOMIC DNA]</scope>
    <source>
        <strain evidence="3">GS</strain>
    </source>
</reference>
<dbReference type="AlphaFoldDB" id="A0A521G0Z4"/>
<organism evidence="3 4">
    <name type="scientific">Candidatus Electronema aureum</name>
    <dbReference type="NCBI Taxonomy" id="2005002"/>
    <lineage>
        <taxon>Bacteria</taxon>
        <taxon>Pseudomonadati</taxon>
        <taxon>Thermodesulfobacteriota</taxon>
        <taxon>Desulfobulbia</taxon>
        <taxon>Desulfobulbales</taxon>
        <taxon>Desulfobulbaceae</taxon>
        <taxon>Candidatus Electronema</taxon>
    </lineage>
</organism>